<evidence type="ECO:0000313" key="1">
    <source>
        <dbReference type="EMBL" id="GJJ06757.1"/>
    </source>
</evidence>
<keyword evidence="2" id="KW-1185">Reference proteome</keyword>
<evidence type="ECO:0000313" key="2">
    <source>
        <dbReference type="Proteomes" id="UP001050691"/>
    </source>
</evidence>
<proteinExistence type="predicted"/>
<name>A0AAV4ZZR2_9AGAM</name>
<dbReference type="EMBL" id="BPWL01000001">
    <property type="protein sequence ID" value="GJJ06757.1"/>
    <property type="molecule type" value="Genomic_DNA"/>
</dbReference>
<accession>A0AAV4ZZR2</accession>
<reference evidence="1" key="1">
    <citation type="submission" date="2021-10" db="EMBL/GenBank/DDBJ databases">
        <title>De novo Genome Assembly of Clathrus columnatus (Basidiomycota, Fungi) Using Illumina and Nanopore Sequence Data.</title>
        <authorList>
            <person name="Ogiso-Tanaka E."/>
            <person name="Itagaki H."/>
            <person name="Hosoya T."/>
            <person name="Hosaka K."/>
        </authorList>
    </citation>
    <scope>NUCLEOTIDE SEQUENCE</scope>
    <source>
        <strain evidence="1">MO-923</strain>
    </source>
</reference>
<organism evidence="1 2">
    <name type="scientific">Clathrus columnatus</name>
    <dbReference type="NCBI Taxonomy" id="1419009"/>
    <lineage>
        <taxon>Eukaryota</taxon>
        <taxon>Fungi</taxon>
        <taxon>Dikarya</taxon>
        <taxon>Basidiomycota</taxon>
        <taxon>Agaricomycotina</taxon>
        <taxon>Agaricomycetes</taxon>
        <taxon>Phallomycetidae</taxon>
        <taxon>Phallales</taxon>
        <taxon>Clathraceae</taxon>
        <taxon>Clathrus</taxon>
    </lineage>
</organism>
<dbReference type="PANTHER" id="PTHR35043">
    <property type="entry name" value="TRANSCRIPTION FACTOR DOMAIN-CONTAINING PROTEIN"/>
    <property type="match status" value="1"/>
</dbReference>
<protein>
    <submittedName>
        <fullName evidence="1">Uncharacterized protein</fullName>
    </submittedName>
</protein>
<dbReference type="AlphaFoldDB" id="A0AAV4ZZR2"/>
<comment type="caution">
    <text evidence="1">The sequence shown here is derived from an EMBL/GenBank/DDBJ whole genome shotgun (WGS) entry which is preliminary data.</text>
</comment>
<dbReference type="PANTHER" id="PTHR35043:SF7">
    <property type="entry name" value="TRANSCRIPTION FACTOR DOMAIN-CONTAINING PROTEIN"/>
    <property type="match status" value="1"/>
</dbReference>
<sequence>MTHAFFSLMEGFIITDEKQIPVRLLVLDSPNFDLLTLKSSVKAAVKTQSGMCIKASEDTIFSTKTAIAADKEFKDDWAGFPFVAFPRSAGSTSGTNLRLAVADAITNVVLGVALESVLFETDHEIVLNEFEKTAIDAASVAVDMALNIVADEWEVEEAYDSNDELFSYKPQDRVPSWLRDRIREKLRDSLRTRLQDNLRDRDLGIRKTLKSCLKEDIEDKSKQDSFAKSFALAQTTWFVVHCIARRVKHLPLTEIELMTCAYEALSAAIYLFWWHKPFRVDQPIMIRSEIPHKTREVHQPNPWNITTPTRFCI</sequence>
<dbReference type="Proteomes" id="UP001050691">
    <property type="component" value="Unassembled WGS sequence"/>
</dbReference>
<gene>
    <name evidence="1" type="ORF">Clacol_000953</name>
</gene>